<dbReference type="InterPro" id="IPR050196">
    <property type="entry name" value="Cytochrome_P450_Monoox"/>
</dbReference>
<evidence type="ECO:0008006" key="4">
    <source>
        <dbReference type="Google" id="ProtNLM"/>
    </source>
</evidence>
<gene>
    <name evidence="2" type="ORF">BGZ95_007859</name>
</gene>
<comment type="similarity">
    <text evidence="1">Belongs to the cytochrome P450 family.</text>
</comment>
<evidence type="ECO:0000313" key="2">
    <source>
        <dbReference type="EMBL" id="KAG0248782.1"/>
    </source>
</evidence>
<comment type="caution">
    <text evidence="2">The sequence shown here is derived from an EMBL/GenBank/DDBJ whole genome shotgun (WGS) entry which is preliminary data.</text>
</comment>
<dbReference type="PANTHER" id="PTHR24291">
    <property type="entry name" value="CYTOCHROME P450 FAMILY 4"/>
    <property type="match status" value="1"/>
</dbReference>
<dbReference type="InterPro" id="IPR036396">
    <property type="entry name" value="Cyt_P450_sf"/>
</dbReference>
<dbReference type="Proteomes" id="UP001194580">
    <property type="component" value="Unassembled WGS sequence"/>
</dbReference>
<sequence length="261" mass="29417">MINPAFSYKYIKEMVPSIAGSSEILSKMWERRVETAEGKSIEMDVVPDLSACTLDIIGLVGFGFDMEALGRPSNNVADAYNEYFSSKTPAFLQFCRHYVPYYTKLPVKHNRDRMRSFQSIDGIAHQIIREKRAQAAVSVKGDYGKDIISILIRASEESSENCTLSDEDLKAQMRQEMLDHIGRPTDNNTKTILSYDSLHALPYLNLCIKELLRVIPPLHTTSRVASQDDVILGYHIPKGTEIYLSPAALHKLKSVWGEDAE</sequence>
<feature type="non-terminal residue" evidence="2">
    <location>
        <position position="261"/>
    </location>
</feature>
<name>A0AAD4CZV4_9FUNG</name>
<accession>A0AAD4CZV4</accession>
<dbReference type="GO" id="GO:0016705">
    <property type="term" value="F:oxidoreductase activity, acting on paired donors, with incorporation or reduction of molecular oxygen"/>
    <property type="evidence" value="ECO:0007669"/>
    <property type="project" value="InterPro"/>
</dbReference>
<protein>
    <recommendedName>
        <fullName evidence="4">Cytochrome P450</fullName>
    </recommendedName>
</protein>
<dbReference type="PANTHER" id="PTHR24291:SF175">
    <property type="entry name" value="CYTOCHROME P450"/>
    <property type="match status" value="1"/>
</dbReference>
<dbReference type="Pfam" id="PF00067">
    <property type="entry name" value="p450"/>
    <property type="match status" value="1"/>
</dbReference>
<proteinExistence type="inferred from homology"/>
<dbReference type="GO" id="GO:0005506">
    <property type="term" value="F:iron ion binding"/>
    <property type="evidence" value="ECO:0007669"/>
    <property type="project" value="InterPro"/>
</dbReference>
<dbReference type="EMBL" id="JAAAIL010003945">
    <property type="protein sequence ID" value="KAG0248782.1"/>
    <property type="molecule type" value="Genomic_DNA"/>
</dbReference>
<keyword evidence="3" id="KW-1185">Reference proteome</keyword>
<dbReference type="AlphaFoldDB" id="A0AAD4CZV4"/>
<dbReference type="SUPFAM" id="SSF48264">
    <property type="entry name" value="Cytochrome P450"/>
    <property type="match status" value="1"/>
</dbReference>
<reference evidence="2" key="1">
    <citation type="journal article" date="2020" name="Fungal Divers.">
        <title>Resolving the Mortierellaceae phylogeny through synthesis of multi-gene phylogenetics and phylogenomics.</title>
        <authorList>
            <person name="Vandepol N."/>
            <person name="Liber J."/>
            <person name="Desiro A."/>
            <person name="Na H."/>
            <person name="Kennedy M."/>
            <person name="Barry K."/>
            <person name="Grigoriev I.V."/>
            <person name="Miller A.N."/>
            <person name="O'Donnell K."/>
            <person name="Stajich J.E."/>
            <person name="Bonito G."/>
        </authorList>
    </citation>
    <scope>NUCLEOTIDE SEQUENCE</scope>
    <source>
        <strain evidence="2">NRRL 28262</strain>
    </source>
</reference>
<dbReference type="Gene3D" id="1.10.630.10">
    <property type="entry name" value="Cytochrome P450"/>
    <property type="match status" value="2"/>
</dbReference>
<evidence type="ECO:0000256" key="1">
    <source>
        <dbReference type="ARBA" id="ARBA00010617"/>
    </source>
</evidence>
<dbReference type="InterPro" id="IPR001128">
    <property type="entry name" value="Cyt_P450"/>
</dbReference>
<evidence type="ECO:0000313" key="3">
    <source>
        <dbReference type="Proteomes" id="UP001194580"/>
    </source>
</evidence>
<dbReference type="GO" id="GO:0004497">
    <property type="term" value="F:monooxygenase activity"/>
    <property type="evidence" value="ECO:0007669"/>
    <property type="project" value="InterPro"/>
</dbReference>
<organism evidence="2 3">
    <name type="scientific">Linnemannia exigua</name>
    <dbReference type="NCBI Taxonomy" id="604196"/>
    <lineage>
        <taxon>Eukaryota</taxon>
        <taxon>Fungi</taxon>
        <taxon>Fungi incertae sedis</taxon>
        <taxon>Mucoromycota</taxon>
        <taxon>Mortierellomycotina</taxon>
        <taxon>Mortierellomycetes</taxon>
        <taxon>Mortierellales</taxon>
        <taxon>Mortierellaceae</taxon>
        <taxon>Linnemannia</taxon>
    </lineage>
</organism>
<dbReference type="GO" id="GO:0020037">
    <property type="term" value="F:heme binding"/>
    <property type="evidence" value="ECO:0007669"/>
    <property type="project" value="InterPro"/>
</dbReference>